<dbReference type="AlphaFoldDB" id="A0A022L1A6"/>
<accession>A0A022L1A6</accession>
<dbReference type="RefSeq" id="WP_017823077.1">
    <property type="nucleotide sequence ID" value="NZ_AORC01000009.1"/>
</dbReference>
<dbReference type="Proteomes" id="UP000019754">
    <property type="component" value="Unassembled WGS sequence"/>
</dbReference>
<evidence type="ECO:0000313" key="3">
    <source>
        <dbReference type="Proteomes" id="UP000019754"/>
    </source>
</evidence>
<dbReference type="InterPro" id="IPR050834">
    <property type="entry name" value="Glycosyltransf_2"/>
</dbReference>
<dbReference type="SUPFAM" id="SSF53448">
    <property type="entry name" value="Nucleotide-diphospho-sugar transferases"/>
    <property type="match status" value="1"/>
</dbReference>
<reference evidence="2 3" key="1">
    <citation type="journal article" date="2013" name="Genome Announc.">
        <title>Draft genome sequence of an Actinobacterium, Brachybacterium muris strain UCD-AY4.</title>
        <authorList>
            <person name="Lo J.R."/>
            <person name="Lang J.M."/>
            <person name="Darling A.E."/>
            <person name="Eisen J.A."/>
            <person name="Coil D.A."/>
        </authorList>
    </citation>
    <scope>NUCLEOTIDE SEQUENCE [LARGE SCALE GENOMIC DNA]</scope>
    <source>
        <strain evidence="2 3">UCD-AY4</strain>
    </source>
</reference>
<dbReference type="Pfam" id="PF00535">
    <property type="entry name" value="Glycos_transf_2"/>
    <property type="match status" value="1"/>
</dbReference>
<dbReference type="EMBL" id="AORC01000009">
    <property type="protein sequence ID" value="EYT49524.1"/>
    <property type="molecule type" value="Genomic_DNA"/>
</dbReference>
<dbReference type="PANTHER" id="PTHR43685">
    <property type="entry name" value="GLYCOSYLTRANSFERASE"/>
    <property type="match status" value="1"/>
</dbReference>
<evidence type="ECO:0000313" key="2">
    <source>
        <dbReference type="EMBL" id="EYT49524.1"/>
    </source>
</evidence>
<feature type="domain" description="Glycosyltransferase 2-like" evidence="1">
    <location>
        <begin position="1"/>
        <end position="123"/>
    </location>
</feature>
<dbReference type="Gene3D" id="3.90.550.10">
    <property type="entry name" value="Spore Coat Polysaccharide Biosynthesis Protein SpsA, Chain A"/>
    <property type="match status" value="1"/>
</dbReference>
<name>A0A022L1A6_9MICO</name>
<organism evidence="2 3">
    <name type="scientific">Brachybacterium muris UCD-AY4</name>
    <dbReference type="NCBI Taxonomy" id="1249481"/>
    <lineage>
        <taxon>Bacteria</taxon>
        <taxon>Bacillati</taxon>
        <taxon>Actinomycetota</taxon>
        <taxon>Actinomycetes</taxon>
        <taxon>Micrococcales</taxon>
        <taxon>Dermabacteraceae</taxon>
        <taxon>Brachybacterium</taxon>
    </lineage>
</organism>
<dbReference type="STRING" id="1249481.D641_0107715"/>
<dbReference type="HOGENOM" id="CLU_879013_0_0_11"/>
<comment type="caution">
    <text evidence="2">The sequence shown here is derived from an EMBL/GenBank/DDBJ whole genome shotgun (WGS) entry which is preliminary data.</text>
</comment>
<sequence>MPAYDPGPTLRGAIASVLRQSLSDLELLLIDDGSEEDIAPYLPSDPRLRVIRHRRNRGYAAATATGIAAATGRWVTFVDADDAIDPSYLEQMTATARRTGAAVVMAPLMTVQPDGTTGQLAWDPPAGPTGSGRDAIRRILQGRLISSQHLLLERAQLRHPRTAPNTFSDLLFLVSNLAHVDQVAYEPRALYRYSIHPGSVTGSLRESVWDLGRLPAQLELELEHAFPADEAATLLRCAQVLALTQMLHKAALEPRPTALRAEVTRWCRHRITPAVLAAAMRTGQHRSAAELLLARISPAAHRRAYRAHLRRGSTGP</sequence>
<dbReference type="PANTHER" id="PTHR43685:SF2">
    <property type="entry name" value="GLYCOSYLTRANSFERASE 2-LIKE DOMAIN-CONTAINING PROTEIN"/>
    <property type="match status" value="1"/>
</dbReference>
<protein>
    <recommendedName>
        <fullName evidence="1">Glycosyltransferase 2-like domain-containing protein</fullName>
    </recommendedName>
</protein>
<gene>
    <name evidence="2" type="ORF">D641_0107715</name>
</gene>
<dbReference type="InterPro" id="IPR029044">
    <property type="entry name" value="Nucleotide-diphossugar_trans"/>
</dbReference>
<evidence type="ECO:0000259" key="1">
    <source>
        <dbReference type="Pfam" id="PF00535"/>
    </source>
</evidence>
<dbReference type="InterPro" id="IPR001173">
    <property type="entry name" value="Glyco_trans_2-like"/>
</dbReference>
<proteinExistence type="predicted"/>
<dbReference type="CDD" id="cd00761">
    <property type="entry name" value="Glyco_tranf_GTA_type"/>
    <property type="match status" value="1"/>
</dbReference>
<keyword evidence="3" id="KW-1185">Reference proteome</keyword>